<dbReference type="InterPro" id="IPR003595">
    <property type="entry name" value="Tyr_Pase_cat"/>
</dbReference>
<reference evidence="3 4" key="1">
    <citation type="submission" date="2024-04" db="EMBL/GenBank/DDBJ databases">
        <title>Tritrichomonas musculus Genome.</title>
        <authorList>
            <person name="Alves-Ferreira E."/>
            <person name="Grigg M."/>
            <person name="Lorenzi H."/>
            <person name="Galac M."/>
        </authorList>
    </citation>
    <scope>NUCLEOTIDE SEQUENCE [LARGE SCALE GENOMIC DNA]</scope>
    <source>
        <strain evidence="3 4">EAF2021</strain>
    </source>
</reference>
<dbReference type="PROSITE" id="PS00383">
    <property type="entry name" value="TYR_PHOSPHATASE_1"/>
    <property type="match status" value="1"/>
</dbReference>
<keyword evidence="4" id="KW-1185">Reference proteome</keyword>
<evidence type="ECO:0000313" key="4">
    <source>
        <dbReference type="Proteomes" id="UP001470230"/>
    </source>
</evidence>
<dbReference type="InterPro" id="IPR030564">
    <property type="entry name" value="Myotubularin"/>
</dbReference>
<dbReference type="EMBL" id="JAPFFF010000003">
    <property type="protein sequence ID" value="KAK8894274.1"/>
    <property type="molecule type" value="Genomic_DNA"/>
</dbReference>
<name>A0ABR2KT58_9EUKA</name>
<dbReference type="Proteomes" id="UP001470230">
    <property type="component" value="Unassembled WGS sequence"/>
</dbReference>
<evidence type="ECO:0000259" key="2">
    <source>
        <dbReference type="PROSITE" id="PS51339"/>
    </source>
</evidence>
<dbReference type="SMART" id="SM00404">
    <property type="entry name" value="PTPc_motif"/>
    <property type="match status" value="1"/>
</dbReference>
<feature type="region of interest" description="Disordered" evidence="1">
    <location>
        <begin position="574"/>
        <end position="638"/>
    </location>
</feature>
<dbReference type="PANTHER" id="PTHR10807">
    <property type="entry name" value="MYOTUBULARIN-RELATED"/>
    <property type="match status" value="1"/>
</dbReference>
<dbReference type="SUPFAM" id="SSF52799">
    <property type="entry name" value="(Phosphotyrosine protein) phosphatases II"/>
    <property type="match status" value="1"/>
</dbReference>
<feature type="compositionally biased region" description="Low complexity" evidence="1">
    <location>
        <begin position="577"/>
        <end position="609"/>
    </location>
</feature>
<dbReference type="InterPro" id="IPR016130">
    <property type="entry name" value="Tyr_Pase_AS"/>
</dbReference>
<evidence type="ECO:0000256" key="1">
    <source>
        <dbReference type="SAM" id="MobiDB-lite"/>
    </source>
</evidence>
<sequence length="638" mass="73377">MSRTLFTDFPGLKEKLTYEEAEARLKAVFPLLKNEFIDFYYPIKLRIRPKNNLSLYATNWALRGVFTRPVTEDSIVHHFVIPLKTIIKLEKKGGKKMGKDKYGIKFYFSSGGHLTFPFPMTAGLRSKFISRVNSLKQNVLHFDEEIWKPDPTWLLRLTEISQYDIIKNDFCNTYPPYVLIPRDVKKDLVEEVSKYRSRQRVPVLSYMFIPSDPESDKVPLLRSAQPLTGIANSESKYDQKYLEYFCDHHNLIILDCRPKINAVANQFTGGGYESMNHYKKAFSQVTFQFLGIPNIHKVRECYIEMLKGVFNGKSRSYEHWGELTMQLLSGASLACESLINRHAVLVHCTDGWDRTAQICALSQIMLDSYCRTIKGFVDVIQREWIDSGHMFALRCSHTQNEKMNEVSPIFAQFIDAVSQLIKKFPNAFEFNIHFLELILANAYAQLFGDFMGMNYNNRVQMKRPTSLFICLDDQRYGIHDKIINDQYQEINQLIQLRKNDKYVFSGELLGTPVFFSEGVPELTGDPPPIPNYSLDEIERDAEVMQIERDRGGERAPFSRSTSYLESAYPADSAIHASSQNNINESNNSNDSKNSSNGNESKNINKNANSDKNGSNSSDYDDDDDDYDSDDDDDDRDHS</sequence>
<dbReference type="CDD" id="cd14507">
    <property type="entry name" value="PTP-MTM-like"/>
    <property type="match status" value="1"/>
</dbReference>
<feature type="domain" description="Myotubularin phosphatase" evidence="2">
    <location>
        <begin position="125"/>
        <end position="520"/>
    </location>
</feature>
<dbReference type="InterPro" id="IPR029021">
    <property type="entry name" value="Prot-tyrosine_phosphatase-like"/>
</dbReference>
<dbReference type="PROSITE" id="PS51339">
    <property type="entry name" value="PPASE_MYOTUBULARIN"/>
    <property type="match status" value="1"/>
</dbReference>
<dbReference type="Pfam" id="PF06602">
    <property type="entry name" value="Myotub-related"/>
    <property type="match status" value="1"/>
</dbReference>
<gene>
    <name evidence="3" type="ORF">M9Y10_022709</name>
</gene>
<organism evidence="3 4">
    <name type="scientific">Tritrichomonas musculus</name>
    <dbReference type="NCBI Taxonomy" id="1915356"/>
    <lineage>
        <taxon>Eukaryota</taxon>
        <taxon>Metamonada</taxon>
        <taxon>Parabasalia</taxon>
        <taxon>Tritrichomonadida</taxon>
        <taxon>Tritrichomonadidae</taxon>
        <taxon>Tritrichomonas</taxon>
    </lineage>
</organism>
<accession>A0ABR2KT58</accession>
<feature type="compositionally biased region" description="Acidic residues" evidence="1">
    <location>
        <begin position="618"/>
        <end position="638"/>
    </location>
</feature>
<proteinExistence type="predicted"/>
<evidence type="ECO:0000313" key="3">
    <source>
        <dbReference type="EMBL" id="KAK8894274.1"/>
    </source>
</evidence>
<comment type="caution">
    <text evidence="3">The sequence shown here is derived from an EMBL/GenBank/DDBJ whole genome shotgun (WGS) entry which is preliminary data.</text>
</comment>
<protein>
    <recommendedName>
        <fullName evidence="2">Myotubularin phosphatase domain-containing protein</fullName>
    </recommendedName>
</protein>
<dbReference type="PANTHER" id="PTHR10807:SF8">
    <property type="entry name" value="PHOSPHATIDYLINOSITOL-3-PHOSPHATE PHOSPHATASE"/>
    <property type="match status" value="1"/>
</dbReference>
<dbReference type="InterPro" id="IPR010569">
    <property type="entry name" value="Myotubularin-like_Pase_dom"/>
</dbReference>